<dbReference type="AlphaFoldDB" id="A0A1P8WNK1"/>
<reference evidence="7 8" key="1">
    <citation type="journal article" date="2016" name="Front. Microbiol.">
        <title>Fuerstia marisgermanicae gen. nov., sp. nov., an Unusual Member of the Phylum Planctomycetes from the German Wadden Sea.</title>
        <authorList>
            <person name="Kohn T."/>
            <person name="Heuer A."/>
            <person name="Jogler M."/>
            <person name="Vollmers J."/>
            <person name="Boedeker C."/>
            <person name="Bunk B."/>
            <person name="Rast P."/>
            <person name="Borchert D."/>
            <person name="Glockner I."/>
            <person name="Freese H.M."/>
            <person name="Klenk H.P."/>
            <person name="Overmann J."/>
            <person name="Kaster A.K."/>
            <person name="Rohde M."/>
            <person name="Wiegand S."/>
            <person name="Jogler C."/>
        </authorList>
    </citation>
    <scope>NUCLEOTIDE SEQUENCE [LARGE SCALE GENOMIC DNA]</scope>
    <source>
        <strain evidence="7 8">NH11</strain>
    </source>
</reference>
<keyword evidence="2" id="KW-1134">Transmembrane beta strand</keyword>
<protein>
    <submittedName>
        <fullName evidence="7">Outer membrane efflux protein</fullName>
    </submittedName>
</protein>
<dbReference type="InterPro" id="IPR051906">
    <property type="entry name" value="TolC-like"/>
</dbReference>
<evidence type="ECO:0000256" key="6">
    <source>
        <dbReference type="SAM" id="SignalP"/>
    </source>
</evidence>
<evidence type="ECO:0000313" key="8">
    <source>
        <dbReference type="Proteomes" id="UP000187735"/>
    </source>
</evidence>
<dbReference type="Proteomes" id="UP000187735">
    <property type="component" value="Chromosome"/>
</dbReference>
<dbReference type="OrthoDB" id="581172at2"/>
<organism evidence="7 8">
    <name type="scientific">Fuerstiella marisgermanici</name>
    <dbReference type="NCBI Taxonomy" id="1891926"/>
    <lineage>
        <taxon>Bacteria</taxon>
        <taxon>Pseudomonadati</taxon>
        <taxon>Planctomycetota</taxon>
        <taxon>Planctomycetia</taxon>
        <taxon>Planctomycetales</taxon>
        <taxon>Planctomycetaceae</taxon>
        <taxon>Fuerstiella</taxon>
    </lineage>
</organism>
<dbReference type="PANTHER" id="PTHR30026:SF21">
    <property type="entry name" value="SLR1270 PROTEIN"/>
    <property type="match status" value="1"/>
</dbReference>
<evidence type="ECO:0000256" key="5">
    <source>
        <dbReference type="ARBA" id="ARBA00023237"/>
    </source>
</evidence>
<dbReference type="GO" id="GO:0009279">
    <property type="term" value="C:cell outer membrane"/>
    <property type="evidence" value="ECO:0007669"/>
    <property type="project" value="UniProtKB-SubCell"/>
</dbReference>
<dbReference type="PANTHER" id="PTHR30026">
    <property type="entry name" value="OUTER MEMBRANE PROTEIN TOLC"/>
    <property type="match status" value="1"/>
</dbReference>
<sequence precursor="true">MIRAMVGRVYILLLLLQIGCTASQQARITSDSLPSSINDAVVELDDQAVSPAEASEEPVHDKTVLASEETHTETAETPDSLLVSFQSASDESTAALPVEPELNPAVSLDAVIDSVHLSYPLVRAAYQERQIANGNQLSAWGAFDTKLKAASENGPLGYYETYRNSAGFSTPIYGGGEFFGGYRNGGGDFQPWYKERETNDGGEFKGGVRVPLIRDRDIDARRAEVWRSTYDQQIADPVIRASLVQFTREAGLAYWKWVAAGHKYRLGRRWVELAKDRNDRIQIRVDRGDLDPPELIDNQRAIAKREAKLAAALLDFQQASAKLSLFLRDANGRPIVLSDAALPEFPALRDLTLAQLDADINRAQQSRPELLTLELQLQRLRVDYSEACNLTLPGLDAQLSGSQDVGEPTSKTRDKSEFELEAALFFDVPLQRRKGRGKMAAVQAKMSQVAAKRQMVQDKVAAEMQSVYAGLIQSRDEVLKAREAVRLATRMAEIELRKFEVGQSDLLKVALREQYALEAAEEEISATYNHFSAFSDYAAVLAVDRPVLHLLPE</sequence>
<evidence type="ECO:0000313" key="7">
    <source>
        <dbReference type="EMBL" id="APZ95640.1"/>
    </source>
</evidence>
<dbReference type="GO" id="GO:0015288">
    <property type="term" value="F:porin activity"/>
    <property type="evidence" value="ECO:0007669"/>
    <property type="project" value="TreeGrafter"/>
</dbReference>
<keyword evidence="5" id="KW-0998">Cell outer membrane</keyword>
<evidence type="ECO:0000256" key="1">
    <source>
        <dbReference type="ARBA" id="ARBA00004442"/>
    </source>
</evidence>
<keyword evidence="8" id="KW-1185">Reference proteome</keyword>
<dbReference type="STRING" id="1891926.Fuma_05299"/>
<accession>A0A1P8WNK1</accession>
<gene>
    <name evidence="7" type="ORF">Fuma_05299</name>
</gene>
<dbReference type="SUPFAM" id="SSF56954">
    <property type="entry name" value="Outer membrane efflux proteins (OEP)"/>
    <property type="match status" value="1"/>
</dbReference>
<dbReference type="GO" id="GO:0015562">
    <property type="term" value="F:efflux transmembrane transporter activity"/>
    <property type="evidence" value="ECO:0007669"/>
    <property type="project" value="InterPro"/>
</dbReference>
<feature type="chain" id="PRO_5012681747" evidence="6">
    <location>
        <begin position="27"/>
        <end position="553"/>
    </location>
</feature>
<keyword evidence="3" id="KW-0812">Transmembrane</keyword>
<evidence type="ECO:0000256" key="2">
    <source>
        <dbReference type="ARBA" id="ARBA00022452"/>
    </source>
</evidence>
<dbReference type="GO" id="GO:1990281">
    <property type="term" value="C:efflux pump complex"/>
    <property type="evidence" value="ECO:0007669"/>
    <property type="project" value="TreeGrafter"/>
</dbReference>
<dbReference type="Gene3D" id="1.20.1600.10">
    <property type="entry name" value="Outer membrane efflux proteins (OEP)"/>
    <property type="match status" value="1"/>
</dbReference>
<proteinExistence type="predicted"/>
<dbReference type="EMBL" id="CP017641">
    <property type="protein sequence ID" value="APZ95640.1"/>
    <property type="molecule type" value="Genomic_DNA"/>
</dbReference>
<feature type="signal peptide" evidence="6">
    <location>
        <begin position="1"/>
        <end position="26"/>
    </location>
</feature>
<dbReference type="RefSeq" id="WP_083732347.1">
    <property type="nucleotide sequence ID" value="NZ_CP017641.1"/>
</dbReference>
<name>A0A1P8WNK1_9PLAN</name>
<evidence type="ECO:0000256" key="3">
    <source>
        <dbReference type="ARBA" id="ARBA00022692"/>
    </source>
</evidence>
<keyword evidence="4" id="KW-0472">Membrane</keyword>
<comment type="subcellular location">
    <subcellularLocation>
        <location evidence="1">Cell outer membrane</location>
    </subcellularLocation>
</comment>
<dbReference type="KEGG" id="fmr:Fuma_05299"/>
<keyword evidence="6" id="KW-0732">Signal</keyword>
<evidence type="ECO:0000256" key="4">
    <source>
        <dbReference type="ARBA" id="ARBA00023136"/>
    </source>
</evidence>